<protein>
    <submittedName>
        <fullName evidence="2">Sulfatase</fullName>
        <ecNumber evidence="2">3.1.6.1</ecNumber>
    </submittedName>
</protein>
<dbReference type="STRING" id="1185876.BN8_01995"/>
<dbReference type="eggNOG" id="COG3119">
    <property type="taxonomic scope" value="Bacteria"/>
</dbReference>
<dbReference type="Pfam" id="PF00884">
    <property type="entry name" value="Sulfatase"/>
    <property type="match status" value="1"/>
</dbReference>
<dbReference type="SUPFAM" id="SSF53649">
    <property type="entry name" value="Alkaline phosphatase-like"/>
    <property type="match status" value="1"/>
</dbReference>
<evidence type="ECO:0000313" key="3">
    <source>
        <dbReference type="Proteomes" id="UP000009309"/>
    </source>
</evidence>
<dbReference type="EC" id="3.1.6.1" evidence="2"/>
<evidence type="ECO:0000313" key="2">
    <source>
        <dbReference type="EMBL" id="CCH52949.1"/>
    </source>
</evidence>
<evidence type="ECO:0000259" key="1">
    <source>
        <dbReference type="Pfam" id="PF00884"/>
    </source>
</evidence>
<dbReference type="InterPro" id="IPR052701">
    <property type="entry name" value="GAG_Ulvan_Degrading_Sulfatases"/>
</dbReference>
<dbReference type="InterPro" id="IPR017850">
    <property type="entry name" value="Alkaline_phosphatase_core_sf"/>
</dbReference>
<proteinExistence type="predicted"/>
<comment type="caution">
    <text evidence="2">The sequence shown here is derived from an EMBL/GenBank/DDBJ whole genome shotgun (WGS) entry which is preliminary data.</text>
</comment>
<organism evidence="2 3">
    <name type="scientific">Fibrisoma limi BUZ 3</name>
    <dbReference type="NCBI Taxonomy" id="1185876"/>
    <lineage>
        <taxon>Bacteria</taxon>
        <taxon>Pseudomonadati</taxon>
        <taxon>Bacteroidota</taxon>
        <taxon>Cytophagia</taxon>
        <taxon>Cytophagales</taxon>
        <taxon>Spirosomataceae</taxon>
        <taxon>Fibrisoma</taxon>
    </lineage>
</organism>
<accession>I2GGC4</accession>
<dbReference type="Gene3D" id="3.40.720.10">
    <property type="entry name" value="Alkaline Phosphatase, subunit A"/>
    <property type="match status" value="1"/>
</dbReference>
<dbReference type="PANTHER" id="PTHR43751">
    <property type="entry name" value="SULFATASE"/>
    <property type="match status" value="1"/>
</dbReference>
<feature type="domain" description="Sulfatase N-terminal" evidence="1">
    <location>
        <begin position="37"/>
        <end position="377"/>
    </location>
</feature>
<dbReference type="GO" id="GO:0004065">
    <property type="term" value="F:arylsulfatase activity"/>
    <property type="evidence" value="ECO:0007669"/>
    <property type="project" value="UniProtKB-EC"/>
</dbReference>
<keyword evidence="3" id="KW-1185">Reference proteome</keyword>
<dbReference type="Gene3D" id="3.30.1120.10">
    <property type="match status" value="1"/>
</dbReference>
<dbReference type="AlphaFoldDB" id="I2GGC4"/>
<dbReference type="Proteomes" id="UP000009309">
    <property type="component" value="Unassembled WGS sequence"/>
</dbReference>
<name>I2GGC4_9BACT</name>
<dbReference type="PANTHER" id="PTHR43751:SF3">
    <property type="entry name" value="SULFATASE N-TERMINAL DOMAIN-CONTAINING PROTEIN"/>
    <property type="match status" value="1"/>
</dbReference>
<reference evidence="2 3" key="1">
    <citation type="journal article" date="2012" name="J. Bacteriol.">
        <title>Genome Sequence of the Filamentous Bacterium Fibrisoma limi BUZ 3T.</title>
        <authorList>
            <person name="Filippini M."/>
            <person name="Qi W."/>
            <person name="Jaenicke S."/>
            <person name="Goesmann A."/>
            <person name="Smits T.H."/>
            <person name="Bagheri H.C."/>
        </authorList>
    </citation>
    <scope>NUCLEOTIDE SEQUENCE [LARGE SCALE GENOMIC DNA]</scope>
    <source>
        <strain evidence="3">BUZ 3T</strain>
    </source>
</reference>
<dbReference type="EMBL" id="CAIT01000006">
    <property type="protein sequence ID" value="CCH52949.1"/>
    <property type="molecule type" value="Genomic_DNA"/>
</dbReference>
<keyword evidence="2" id="KW-0378">Hydrolase</keyword>
<sequence length="477" mass="52994">MNGMNYLKITLILWLVSSGFHTTSGQGRPSPAGPRKPNIIFILADDLGYGDLGCYRNTGSGQQTIRTPNLDRMAREGMRFTQHYAGSTVCAPSRSTLMTGLHTGHTRIRGNARVPLQPDDKTVAEYLKGAGYTTALIGKWGLGEDGSTGIPRQQGFDYFYGYLNQTHAHNHYPDFLWRNETKVKLPNEVIYVENGGVKGIGSAATKRVEWTQDLFTNEALQFIEQSKQQPFFLYLSYVSPHANNEHKLVAAHGIEVPDYGPYANEEFPDVQKAFAASITYLDAHVGKVLAKLHELKLDDNTLVIFSSDNGPHAEGGNDPAYFNSNGGLRGIKRDLYEGGIRVPMLARWPGRIKAGTISNHPSAFWDFLPTACEVAGVPQPAGLDGLSYLPALLGKGTQPQHPYLYWEFHEQGRKQAVRQGSYKLVYLLKDNRMELYDLSRDPTEQHNIADGNPAIVARLKTILDRARVPSPDFPFTQ</sequence>
<gene>
    <name evidence="2" type="primary">aslA1</name>
    <name evidence="2" type="ORF">BN8_01995</name>
</gene>
<dbReference type="InterPro" id="IPR000917">
    <property type="entry name" value="Sulfatase_N"/>
</dbReference>
<dbReference type="CDD" id="cd16145">
    <property type="entry name" value="ARS_like"/>
    <property type="match status" value="1"/>
</dbReference>